<dbReference type="EMBL" id="CM042017">
    <property type="protein sequence ID" value="KAI3689148.1"/>
    <property type="molecule type" value="Genomic_DNA"/>
</dbReference>
<proteinExistence type="predicted"/>
<sequence>MTLYVTAQYRQHHLRHISLLAYPCSIFFRSTRYPAHRDWYRILLQLMQPFIEEFNHPMPEKCADGNTNVFVNGRELHERDLDLLASRGLPTETDIIYVIEIIGRVLDADSGEELEGLGKLAPTSNYNATRTIELEWENEYRDNNSEHPTLSIIYLSNRDYLIKTGENNFANLKVTVTHLGDHDDFRVEVDGISKNVNLMGYFKVYHLFLNQDLNRYIRGHELPALQKKNTPKMCHQTRAEHGRKLVRINSMLILYLIN</sequence>
<protein>
    <submittedName>
        <fullName evidence="1">Uncharacterized protein</fullName>
    </submittedName>
</protein>
<evidence type="ECO:0000313" key="2">
    <source>
        <dbReference type="Proteomes" id="UP001055811"/>
    </source>
</evidence>
<dbReference type="Proteomes" id="UP001055811">
    <property type="component" value="Linkage Group LG09"/>
</dbReference>
<keyword evidence="2" id="KW-1185">Reference proteome</keyword>
<organism evidence="1 2">
    <name type="scientific">Cichorium intybus</name>
    <name type="common">Chicory</name>
    <dbReference type="NCBI Taxonomy" id="13427"/>
    <lineage>
        <taxon>Eukaryota</taxon>
        <taxon>Viridiplantae</taxon>
        <taxon>Streptophyta</taxon>
        <taxon>Embryophyta</taxon>
        <taxon>Tracheophyta</taxon>
        <taxon>Spermatophyta</taxon>
        <taxon>Magnoliopsida</taxon>
        <taxon>eudicotyledons</taxon>
        <taxon>Gunneridae</taxon>
        <taxon>Pentapetalae</taxon>
        <taxon>asterids</taxon>
        <taxon>campanulids</taxon>
        <taxon>Asterales</taxon>
        <taxon>Asteraceae</taxon>
        <taxon>Cichorioideae</taxon>
        <taxon>Cichorieae</taxon>
        <taxon>Cichoriinae</taxon>
        <taxon>Cichorium</taxon>
    </lineage>
</organism>
<gene>
    <name evidence="1" type="ORF">L2E82_47097</name>
</gene>
<comment type="caution">
    <text evidence="1">The sequence shown here is derived from an EMBL/GenBank/DDBJ whole genome shotgun (WGS) entry which is preliminary data.</text>
</comment>
<reference evidence="2" key="1">
    <citation type="journal article" date="2022" name="Mol. Ecol. Resour.">
        <title>The genomes of chicory, endive, great burdock and yacon provide insights into Asteraceae palaeo-polyploidization history and plant inulin production.</title>
        <authorList>
            <person name="Fan W."/>
            <person name="Wang S."/>
            <person name="Wang H."/>
            <person name="Wang A."/>
            <person name="Jiang F."/>
            <person name="Liu H."/>
            <person name="Zhao H."/>
            <person name="Xu D."/>
            <person name="Zhang Y."/>
        </authorList>
    </citation>
    <scope>NUCLEOTIDE SEQUENCE [LARGE SCALE GENOMIC DNA]</scope>
    <source>
        <strain evidence="2">cv. Punajuju</strain>
    </source>
</reference>
<name>A0ACB8YVK4_CICIN</name>
<accession>A0ACB8YVK4</accession>
<evidence type="ECO:0000313" key="1">
    <source>
        <dbReference type="EMBL" id="KAI3689148.1"/>
    </source>
</evidence>
<reference evidence="1 2" key="2">
    <citation type="journal article" date="2022" name="Mol. Ecol. Resour.">
        <title>The genomes of chicory, endive, great burdock and yacon provide insights into Asteraceae paleo-polyploidization history and plant inulin production.</title>
        <authorList>
            <person name="Fan W."/>
            <person name="Wang S."/>
            <person name="Wang H."/>
            <person name="Wang A."/>
            <person name="Jiang F."/>
            <person name="Liu H."/>
            <person name="Zhao H."/>
            <person name="Xu D."/>
            <person name="Zhang Y."/>
        </authorList>
    </citation>
    <scope>NUCLEOTIDE SEQUENCE [LARGE SCALE GENOMIC DNA]</scope>
    <source>
        <strain evidence="2">cv. Punajuju</strain>
        <tissue evidence="1">Leaves</tissue>
    </source>
</reference>